<dbReference type="EMBL" id="LAZR01000254">
    <property type="protein sequence ID" value="KKN79000.1"/>
    <property type="molecule type" value="Genomic_DNA"/>
</dbReference>
<gene>
    <name evidence="1" type="ORF">LCGC14_0344760</name>
</gene>
<name>A0A0F9TCN6_9ZZZZ</name>
<sequence length="68" mass="7776">MIVRYDSNAKCNFCASAGAFDQSFSFSKDDDWDDIAWICLTCIKEQLTEIEEEVYHDATLVDSEANQE</sequence>
<organism evidence="1">
    <name type="scientific">marine sediment metagenome</name>
    <dbReference type="NCBI Taxonomy" id="412755"/>
    <lineage>
        <taxon>unclassified sequences</taxon>
        <taxon>metagenomes</taxon>
        <taxon>ecological metagenomes</taxon>
    </lineage>
</organism>
<proteinExistence type="predicted"/>
<dbReference type="AlphaFoldDB" id="A0A0F9TCN6"/>
<reference evidence="1" key="1">
    <citation type="journal article" date="2015" name="Nature">
        <title>Complex archaea that bridge the gap between prokaryotes and eukaryotes.</title>
        <authorList>
            <person name="Spang A."/>
            <person name="Saw J.H."/>
            <person name="Jorgensen S.L."/>
            <person name="Zaremba-Niedzwiedzka K."/>
            <person name="Martijn J."/>
            <person name="Lind A.E."/>
            <person name="van Eijk R."/>
            <person name="Schleper C."/>
            <person name="Guy L."/>
            <person name="Ettema T.J."/>
        </authorList>
    </citation>
    <scope>NUCLEOTIDE SEQUENCE</scope>
</reference>
<accession>A0A0F9TCN6</accession>
<evidence type="ECO:0000313" key="1">
    <source>
        <dbReference type="EMBL" id="KKN79000.1"/>
    </source>
</evidence>
<comment type="caution">
    <text evidence="1">The sequence shown here is derived from an EMBL/GenBank/DDBJ whole genome shotgun (WGS) entry which is preliminary data.</text>
</comment>
<protein>
    <submittedName>
        <fullName evidence="1">Uncharacterized protein</fullName>
    </submittedName>
</protein>